<accession>A0ACC1QPJ8</accession>
<name>A0ACC1QPJ8_9HYPO</name>
<proteinExistence type="predicted"/>
<comment type="caution">
    <text evidence="1">The sequence shown here is derived from an EMBL/GenBank/DDBJ whole genome shotgun (WGS) entry which is preliminary data.</text>
</comment>
<evidence type="ECO:0000313" key="1">
    <source>
        <dbReference type="EMBL" id="KAJ3481453.1"/>
    </source>
</evidence>
<keyword evidence="2" id="KW-1185">Reference proteome</keyword>
<gene>
    <name evidence="1" type="ORF">NLG97_g7817</name>
</gene>
<protein>
    <submittedName>
        <fullName evidence="1">Uncharacterized protein</fullName>
    </submittedName>
</protein>
<dbReference type="Proteomes" id="UP001148737">
    <property type="component" value="Unassembled WGS sequence"/>
</dbReference>
<organism evidence="1 2">
    <name type="scientific">Lecanicillium saksenae</name>
    <dbReference type="NCBI Taxonomy" id="468837"/>
    <lineage>
        <taxon>Eukaryota</taxon>
        <taxon>Fungi</taxon>
        <taxon>Dikarya</taxon>
        <taxon>Ascomycota</taxon>
        <taxon>Pezizomycotina</taxon>
        <taxon>Sordariomycetes</taxon>
        <taxon>Hypocreomycetidae</taxon>
        <taxon>Hypocreales</taxon>
        <taxon>Cordycipitaceae</taxon>
        <taxon>Lecanicillium</taxon>
    </lineage>
</organism>
<sequence>MARISLAALLLASGADYWSVRRQQGSGVINTNMWDVPEDGSVPRAGNERKALLKQYSAEAALGRAGEPEDVAKVVAFLASPDADYVTGQTLTVDGGIVVS</sequence>
<reference evidence="1" key="1">
    <citation type="submission" date="2022-07" db="EMBL/GenBank/DDBJ databases">
        <title>Genome Sequence of Lecanicillium saksenae.</title>
        <authorList>
            <person name="Buettner E."/>
        </authorList>
    </citation>
    <scope>NUCLEOTIDE SEQUENCE</scope>
    <source>
        <strain evidence="1">VT-O1</strain>
    </source>
</reference>
<evidence type="ECO:0000313" key="2">
    <source>
        <dbReference type="Proteomes" id="UP001148737"/>
    </source>
</evidence>
<dbReference type="EMBL" id="JANAKD010001258">
    <property type="protein sequence ID" value="KAJ3481453.1"/>
    <property type="molecule type" value="Genomic_DNA"/>
</dbReference>